<feature type="domain" description="Malonyl-CoA-[acyl-carrier-protein] transacylase small" evidence="5">
    <location>
        <begin position="134"/>
        <end position="195"/>
    </location>
</feature>
<organism evidence="6 7">
    <name type="scientific">Spongiactinospora rosea</name>
    <dbReference type="NCBI Taxonomy" id="2248750"/>
    <lineage>
        <taxon>Bacteria</taxon>
        <taxon>Bacillati</taxon>
        <taxon>Actinomycetota</taxon>
        <taxon>Actinomycetes</taxon>
        <taxon>Streptosporangiales</taxon>
        <taxon>Streptosporangiaceae</taxon>
        <taxon>Spongiactinospora</taxon>
    </lineage>
</organism>
<comment type="caution">
    <text evidence="6">The sequence shown here is derived from an EMBL/GenBank/DDBJ whole genome shotgun (WGS) entry which is preliminary data.</text>
</comment>
<dbReference type="EMBL" id="QMEY01000002">
    <property type="protein sequence ID" value="RBQ20839.1"/>
    <property type="molecule type" value="Genomic_DNA"/>
</dbReference>
<reference evidence="6 7" key="1">
    <citation type="submission" date="2018-06" db="EMBL/GenBank/DDBJ databases">
        <title>Sphaerisporangium craniellae sp. nov., isolated from a marine sponge in the South China Sea.</title>
        <authorList>
            <person name="Li L."/>
        </authorList>
    </citation>
    <scope>NUCLEOTIDE SEQUENCE [LARGE SCALE GENOMIC DNA]</scope>
    <source>
        <strain evidence="6 7">LHW63015</strain>
    </source>
</reference>
<dbReference type="PANTHER" id="PTHR42681">
    <property type="entry name" value="MALONYL-COA-ACYL CARRIER PROTEIN TRANSACYLASE, MITOCHONDRIAL"/>
    <property type="match status" value="1"/>
</dbReference>
<dbReference type="Gene3D" id="3.40.366.10">
    <property type="entry name" value="Malonyl-Coenzyme A Acyl Carrier Protein, domain 2"/>
    <property type="match status" value="2"/>
</dbReference>
<dbReference type="EC" id="2.3.1.39" evidence="1"/>
<dbReference type="AlphaFoldDB" id="A0A366M5K9"/>
<dbReference type="InterPro" id="IPR001227">
    <property type="entry name" value="Ac_transferase_dom_sf"/>
</dbReference>
<dbReference type="OrthoDB" id="5123945at2"/>
<gene>
    <name evidence="6" type="ORF">DP939_07150</name>
</gene>
<dbReference type="GO" id="GO:0006633">
    <property type="term" value="P:fatty acid biosynthetic process"/>
    <property type="evidence" value="ECO:0007669"/>
    <property type="project" value="TreeGrafter"/>
</dbReference>
<dbReference type="PANTHER" id="PTHR42681:SF1">
    <property type="entry name" value="MALONYL-COA-ACYL CARRIER PROTEIN TRANSACYLASE, MITOCHONDRIAL"/>
    <property type="match status" value="1"/>
</dbReference>
<dbReference type="Proteomes" id="UP000253303">
    <property type="component" value="Unassembled WGS sequence"/>
</dbReference>
<evidence type="ECO:0000256" key="3">
    <source>
        <dbReference type="ARBA" id="ARBA00023315"/>
    </source>
</evidence>
<dbReference type="GO" id="GO:0004314">
    <property type="term" value="F:[acyl-carrier-protein] S-malonyltransferase activity"/>
    <property type="evidence" value="ECO:0007669"/>
    <property type="project" value="UniProtKB-EC"/>
</dbReference>
<proteinExistence type="predicted"/>
<evidence type="ECO:0000256" key="1">
    <source>
        <dbReference type="ARBA" id="ARBA00013258"/>
    </source>
</evidence>
<evidence type="ECO:0000256" key="4">
    <source>
        <dbReference type="ARBA" id="ARBA00048462"/>
    </source>
</evidence>
<dbReference type="InterPro" id="IPR049416">
    <property type="entry name" value="VinK-like_small"/>
</dbReference>
<evidence type="ECO:0000256" key="2">
    <source>
        <dbReference type="ARBA" id="ARBA00022679"/>
    </source>
</evidence>
<keyword evidence="2 6" id="KW-0808">Transferase</keyword>
<accession>A0A366M5K9</accession>
<evidence type="ECO:0000313" key="7">
    <source>
        <dbReference type="Proteomes" id="UP000253303"/>
    </source>
</evidence>
<dbReference type="RefSeq" id="WP_113979796.1">
    <property type="nucleotide sequence ID" value="NZ_QMEY01000002.1"/>
</dbReference>
<dbReference type="InterPro" id="IPR016035">
    <property type="entry name" value="Acyl_Trfase/lysoPLipase"/>
</dbReference>
<evidence type="ECO:0000313" key="6">
    <source>
        <dbReference type="EMBL" id="RBQ20839.1"/>
    </source>
</evidence>
<name>A0A366M5K9_9ACTN</name>
<comment type="catalytic activity">
    <reaction evidence="4">
        <text>holo-[ACP] + malonyl-CoA = malonyl-[ACP] + CoA</text>
        <dbReference type="Rhea" id="RHEA:41792"/>
        <dbReference type="Rhea" id="RHEA-COMP:9623"/>
        <dbReference type="Rhea" id="RHEA-COMP:9685"/>
        <dbReference type="ChEBI" id="CHEBI:57287"/>
        <dbReference type="ChEBI" id="CHEBI:57384"/>
        <dbReference type="ChEBI" id="CHEBI:64479"/>
        <dbReference type="ChEBI" id="CHEBI:78449"/>
        <dbReference type="EC" id="2.3.1.39"/>
    </reaction>
</comment>
<evidence type="ECO:0000259" key="5">
    <source>
        <dbReference type="Pfam" id="PF21124"/>
    </source>
</evidence>
<keyword evidence="3" id="KW-0012">Acyltransferase</keyword>
<dbReference type="InterPro" id="IPR050858">
    <property type="entry name" value="Mal-CoA-ACP_Trans/PKS_FabD"/>
</dbReference>
<dbReference type="Pfam" id="PF21124">
    <property type="entry name" value="VinK_C"/>
    <property type="match status" value="1"/>
</dbReference>
<sequence length="307" mass="33508">MDNVTAVVFPGMGPMPFSDVGRFMLRDPIAGRLVAEADDVLGYPLLDRYSTTEGDYSEYAQVAFLINCLALARWAEERFDLAPVACAGPSFGGKTAAAYAGCLPFGEAVLMTARLARLMEEYFATEHADVVTHSFARAPRERLEELLAELDGRGEWHDLACHVDDDFFMVSLRADVLAWFEGRLRTMGALPLYTMRPPMHSALFAPLRARAEAEVIGPLEFADPALPVVSDHDGSLITTGAGVRSLLLDGFVRAMRWPAVVDTLKELGVTRMCVAGPDGLFGRVKRTTRNFEVLAATPKLALRPAAV</sequence>
<dbReference type="SUPFAM" id="SSF52151">
    <property type="entry name" value="FabD/lysophospholipase-like"/>
    <property type="match status" value="1"/>
</dbReference>
<protein>
    <recommendedName>
        <fullName evidence="1">[acyl-carrier-protein] S-malonyltransferase</fullName>
        <ecNumber evidence="1">2.3.1.39</ecNumber>
    </recommendedName>
</protein>
<keyword evidence="7" id="KW-1185">Reference proteome</keyword>